<dbReference type="RefSeq" id="WP_181501672.1">
    <property type="nucleotide sequence ID" value="NZ_JACDUH010000003.1"/>
</dbReference>
<evidence type="ECO:0000313" key="1">
    <source>
        <dbReference type="EMBL" id="MBA2851853.1"/>
    </source>
</evidence>
<name>A0A7J9NXV5_METMI</name>
<dbReference type="InterPro" id="IPR036390">
    <property type="entry name" value="WH_DNA-bd_sf"/>
</dbReference>
<dbReference type="EMBL" id="JACDUH010000003">
    <property type="protein sequence ID" value="MBA2851853.1"/>
    <property type="molecule type" value="Genomic_DNA"/>
</dbReference>
<gene>
    <name evidence="1" type="ORF">HNP86_002012</name>
</gene>
<dbReference type="Proteomes" id="UP000564425">
    <property type="component" value="Unassembled WGS sequence"/>
</dbReference>
<accession>A0A7J9NXV5</accession>
<dbReference type="AlphaFoldDB" id="A0A7J9NXV5"/>
<dbReference type="InterPro" id="IPR010863">
    <property type="entry name" value="EarA-like"/>
</dbReference>
<organism evidence="1 2">
    <name type="scientific">Methanococcus maripaludis</name>
    <name type="common">Methanococcus deltae</name>
    <dbReference type="NCBI Taxonomy" id="39152"/>
    <lineage>
        <taxon>Archaea</taxon>
        <taxon>Methanobacteriati</taxon>
        <taxon>Methanobacteriota</taxon>
        <taxon>Methanomada group</taxon>
        <taxon>Methanococci</taxon>
        <taxon>Methanococcales</taxon>
        <taxon>Methanococcaceae</taxon>
        <taxon>Methanococcus</taxon>
    </lineage>
</organism>
<protein>
    <submittedName>
        <fullName evidence="1">Putative transcriptional regulator with HTH domain</fullName>
    </submittedName>
</protein>
<dbReference type="SUPFAM" id="SSF46785">
    <property type="entry name" value="Winged helix' DNA-binding domain"/>
    <property type="match status" value="1"/>
</dbReference>
<proteinExistence type="predicted"/>
<comment type="caution">
    <text evidence="1">The sequence shown here is derived from an EMBL/GenBank/DDBJ whole genome shotgun (WGS) entry which is preliminary data.</text>
</comment>
<sequence length="92" mass="10135">MNPSITLALNRSKLRKRILQVLHDNQQGMYLSQIARALECQESSILGCLKGMGKRYSADRALVNLGLVNLNVTHGTKIYTLTHVGKTALATL</sequence>
<evidence type="ECO:0000313" key="2">
    <source>
        <dbReference type="Proteomes" id="UP000564425"/>
    </source>
</evidence>
<dbReference type="Pfam" id="PF07381">
    <property type="entry name" value="EarA"/>
    <property type="match status" value="1"/>
</dbReference>
<reference evidence="1 2" key="1">
    <citation type="submission" date="2020-07" db="EMBL/GenBank/DDBJ databases">
        <title>Genomic Encyclopedia of Type Strains, Phase IV (KMG-V): Genome sequencing to study the core and pangenomes of soil and plant-associated prokaryotes.</title>
        <authorList>
            <person name="Whitman W."/>
        </authorList>
    </citation>
    <scope>NUCLEOTIDE SEQUENCE [LARGE SCALE GENOMIC DNA]</scope>
    <source>
        <strain evidence="1 2">A1</strain>
    </source>
</reference>